<gene>
    <name evidence="1" type="ORF">LCGC14_0527130</name>
</gene>
<comment type="caution">
    <text evidence="1">The sequence shown here is derived from an EMBL/GenBank/DDBJ whole genome shotgun (WGS) entry which is preliminary data.</text>
</comment>
<reference evidence="1" key="1">
    <citation type="journal article" date="2015" name="Nature">
        <title>Complex archaea that bridge the gap between prokaryotes and eukaryotes.</title>
        <authorList>
            <person name="Spang A."/>
            <person name="Saw J.H."/>
            <person name="Jorgensen S.L."/>
            <person name="Zaremba-Niedzwiedzka K."/>
            <person name="Martijn J."/>
            <person name="Lind A.E."/>
            <person name="van Eijk R."/>
            <person name="Schleper C."/>
            <person name="Guy L."/>
            <person name="Ettema T.J."/>
        </authorList>
    </citation>
    <scope>NUCLEOTIDE SEQUENCE</scope>
</reference>
<evidence type="ECO:0000313" key="1">
    <source>
        <dbReference type="EMBL" id="KKN60914.1"/>
    </source>
</evidence>
<dbReference type="AlphaFoldDB" id="A0A0F9S1F6"/>
<name>A0A0F9S1F6_9ZZZZ</name>
<dbReference type="EMBL" id="LAZR01000678">
    <property type="protein sequence ID" value="KKN60914.1"/>
    <property type="molecule type" value="Genomic_DNA"/>
</dbReference>
<sequence length="294" mass="31263">MVTNLKEYDLRSYDGGTIYLPEYIGGEEGWGNLASPSVHIARAAQRYPRGTMFRKGDRSWVYTKLYTTTRVDAYGGYTGGLGLFSVAQDSSGLTISTATVGESTITVTDTLTVNAYAGGLLTMFEANLPIVSMRIISNTATVITLDGVLPGTYTSSATIHVIASPYHDVVAPGVSVSAGSAFDYCPGILNSPIDESGNVAAVNDFVWLQCWGQCFTWASGTYEGDTGGERTVVMMGDGASQVITDALIETHACYQHIGHLFPGTGDVTVGNNPDPSDGTASSFMQHVVYLTIRQ</sequence>
<proteinExistence type="predicted"/>
<organism evidence="1">
    <name type="scientific">marine sediment metagenome</name>
    <dbReference type="NCBI Taxonomy" id="412755"/>
    <lineage>
        <taxon>unclassified sequences</taxon>
        <taxon>metagenomes</taxon>
        <taxon>ecological metagenomes</taxon>
    </lineage>
</organism>
<accession>A0A0F9S1F6</accession>
<protein>
    <submittedName>
        <fullName evidence="1">Uncharacterized protein</fullName>
    </submittedName>
</protein>